<evidence type="ECO:0000256" key="9">
    <source>
        <dbReference type="ARBA" id="ARBA00022898"/>
    </source>
</evidence>
<dbReference type="EMBL" id="CP001077">
    <property type="protein sequence ID" value="ACE94855.1"/>
    <property type="molecule type" value="Genomic_DNA"/>
</dbReference>
<reference evidence="14 15" key="1">
    <citation type="submission" date="2008-04" db="EMBL/GenBank/DDBJ databases">
        <title>Genome diversity and DNA divergence of Rhizobium etli.</title>
        <authorList>
            <person name="Gonzalez V."/>
            <person name="Acosta J.L."/>
            <person name="Santamaria R.I."/>
            <person name="Bustos P."/>
            <person name="Hernandez-Gonzalez I.L."/>
            <person name="Fernandez J.L."/>
            <person name="Diaz R."/>
            <person name="Flores M."/>
            <person name="Mora J."/>
            <person name="Palacios R."/>
            <person name="Davila G."/>
        </authorList>
    </citation>
    <scope>NUCLEOTIDE SEQUENCE [LARGE SCALE GENOMIC DNA]</scope>
    <source>
        <strain evidence="14 15">CIAT 652</strain>
        <plasmid evidence="15">Plasmid pC</plasmid>
    </source>
</reference>
<dbReference type="HOGENOM" id="CLU_020844_4_1_5"/>
<keyword evidence="10" id="KW-0100">Branched-chain amino acid biosynthesis</keyword>
<evidence type="ECO:0000256" key="5">
    <source>
        <dbReference type="ARBA" id="ARBA00005072"/>
    </source>
</evidence>
<evidence type="ECO:0000256" key="10">
    <source>
        <dbReference type="ARBA" id="ARBA00023304"/>
    </source>
</evidence>
<dbReference type="KEGG" id="rec:RHECIAT_PC0000782"/>
<evidence type="ECO:0000256" key="4">
    <source>
        <dbReference type="ARBA" id="ARBA00004931"/>
    </source>
</evidence>
<dbReference type="Proteomes" id="UP000008817">
    <property type="component" value="Plasmid pC"/>
</dbReference>
<dbReference type="Pfam" id="PF01063">
    <property type="entry name" value="Aminotran_4"/>
    <property type="match status" value="1"/>
</dbReference>
<sequence length="312" mass="35049">MLDRGEESAFQKGSAYVDGKIIPIEEAKVPLLDWGFLRSDACQDTVSVWDGSFFRLTDHLDRFERSVQRLRMDTAPVTRSDIHRIVHKLVAVCGFRDAYVQIIMTRGRPPIGSRDLRLCSNSFQAFCVPYMWIANPEKQEIGMAVHVSRRVRIPPQSVDPLVKHYHWLDFEMGLFEAYENGADTVVLTDLDGNITEGPGFNVFAVIDGVLRTPSFGMLDGMTRRTVMELCNELNLDVTQETISLERLLIASEIFLTTTAGGIIPVSSVNGTGIGFGSVGEQTRRIHRSYWDKRSSGWYGEPVAYAQKALLEP</sequence>
<dbReference type="EC" id="2.6.1.42" evidence="7"/>
<dbReference type="InterPro" id="IPR036038">
    <property type="entry name" value="Aminotransferase-like"/>
</dbReference>
<evidence type="ECO:0000256" key="6">
    <source>
        <dbReference type="ARBA" id="ARBA00009320"/>
    </source>
</evidence>
<evidence type="ECO:0000256" key="13">
    <source>
        <dbReference type="ARBA" id="ARBA00049229"/>
    </source>
</evidence>
<keyword evidence="14" id="KW-0614">Plasmid</keyword>
<dbReference type="GO" id="GO:0004084">
    <property type="term" value="F:branched-chain-amino-acid transaminase activity"/>
    <property type="evidence" value="ECO:0007669"/>
    <property type="project" value="UniProtKB-EC"/>
</dbReference>
<dbReference type="eggNOG" id="COG0115">
    <property type="taxonomic scope" value="Bacteria"/>
</dbReference>
<comment type="pathway">
    <text evidence="3">Amino-acid biosynthesis; L-isoleucine biosynthesis; L-isoleucine from 2-oxobutanoate: step 4/4.</text>
</comment>
<dbReference type="FunFam" id="3.20.10.10:FF:000002">
    <property type="entry name" value="D-alanine aminotransferase"/>
    <property type="match status" value="1"/>
</dbReference>
<geneLocation type="plasmid" evidence="14 15">
    <name>pC</name>
</geneLocation>
<dbReference type="Gene3D" id="3.20.10.10">
    <property type="entry name" value="D-amino Acid Aminotransferase, subunit A, domain 2"/>
    <property type="match status" value="1"/>
</dbReference>
<dbReference type="PANTHER" id="PTHR42743:SF11">
    <property type="entry name" value="AMINODEOXYCHORISMATE LYASE"/>
    <property type="match status" value="1"/>
</dbReference>
<evidence type="ECO:0000256" key="12">
    <source>
        <dbReference type="ARBA" id="ARBA00048798"/>
    </source>
</evidence>
<keyword evidence="14" id="KW-0808">Transferase</keyword>
<evidence type="ECO:0000256" key="2">
    <source>
        <dbReference type="ARBA" id="ARBA00003109"/>
    </source>
</evidence>
<evidence type="ECO:0000256" key="3">
    <source>
        <dbReference type="ARBA" id="ARBA00004824"/>
    </source>
</evidence>
<dbReference type="InterPro" id="IPR043132">
    <property type="entry name" value="BCAT-like_C"/>
</dbReference>
<evidence type="ECO:0000313" key="14">
    <source>
        <dbReference type="EMBL" id="ACE94855.1"/>
    </source>
</evidence>
<evidence type="ECO:0000256" key="11">
    <source>
        <dbReference type="ARBA" id="ARBA00048212"/>
    </source>
</evidence>
<comment type="pathway">
    <text evidence="5">Amino-acid biosynthesis; L-leucine biosynthesis; L-leucine from 3-methyl-2-oxobutanoate: step 4/4.</text>
</comment>
<dbReference type="Gene3D" id="3.30.470.10">
    <property type="match status" value="1"/>
</dbReference>
<name>B3Q451_RHIE6</name>
<evidence type="ECO:0000256" key="8">
    <source>
        <dbReference type="ARBA" id="ARBA00014472"/>
    </source>
</evidence>
<organism evidence="14 15">
    <name type="scientific">Rhizobium etli (strain CIAT 652)</name>
    <dbReference type="NCBI Taxonomy" id="491916"/>
    <lineage>
        <taxon>Bacteria</taxon>
        <taxon>Pseudomonadati</taxon>
        <taxon>Pseudomonadota</taxon>
        <taxon>Alphaproteobacteria</taxon>
        <taxon>Hyphomicrobiales</taxon>
        <taxon>Rhizobiaceae</taxon>
        <taxon>Rhizobium/Agrobacterium group</taxon>
        <taxon>Rhizobium</taxon>
    </lineage>
</organism>
<gene>
    <name evidence="14" type="ordered locus">RHECIAT_PC0000782</name>
</gene>
<dbReference type="PANTHER" id="PTHR42743">
    <property type="entry name" value="AMINO-ACID AMINOTRANSFERASE"/>
    <property type="match status" value="1"/>
</dbReference>
<comment type="cofactor">
    <cofactor evidence="1">
        <name>pyridoxal 5'-phosphate</name>
        <dbReference type="ChEBI" id="CHEBI:597326"/>
    </cofactor>
</comment>
<dbReference type="InterPro" id="IPR050571">
    <property type="entry name" value="Class-IV_PLP-Dep_Aminotrnsfr"/>
</dbReference>
<dbReference type="AlphaFoldDB" id="B3Q451"/>
<protein>
    <recommendedName>
        <fullName evidence="8">Probable branched-chain-amino-acid aminotransferase</fullName>
        <ecNumber evidence="7">2.6.1.42</ecNumber>
    </recommendedName>
</protein>
<evidence type="ECO:0000256" key="1">
    <source>
        <dbReference type="ARBA" id="ARBA00001933"/>
    </source>
</evidence>
<comment type="function">
    <text evidence="2">Acts on leucine, isoleucine and valine.</text>
</comment>
<evidence type="ECO:0000256" key="7">
    <source>
        <dbReference type="ARBA" id="ARBA00013053"/>
    </source>
</evidence>
<comment type="catalytic activity">
    <reaction evidence="13">
        <text>L-leucine + 2-oxoglutarate = 4-methyl-2-oxopentanoate + L-glutamate</text>
        <dbReference type="Rhea" id="RHEA:18321"/>
        <dbReference type="ChEBI" id="CHEBI:16810"/>
        <dbReference type="ChEBI" id="CHEBI:17865"/>
        <dbReference type="ChEBI" id="CHEBI:29985"/>
        <dbReference type="ChEBI" id="CHEBI:57427"/>
        <dbReference type="EC" id="2.6.1.42"/>
    </reaction>
</comment>
<keyword evidence="9" id="KW-0663">Pyridoxal phosphate</keyword>
<comment type="catalytic activity">
    <reaction evidence="11">
        <text>L-valine + 2-oxoglutarate = 3-methyl-2-oxobutanoate + L-glutamate</text>
        <dbReference type="Rhea" id="RHEA:24813"/>
        <dbReference type="ChEBI" id="CHEBI:11851"/>
        <dbReference type="ChEBI" id="CHEBI:16810"/>
        <dbReference type="ChEBI" id="CHEBI:29985"/>
        <dbReference type="ChEBI" id="CHEBI:57762"/>
        <dbReference type="EC" id="2.6.1.42"/>
    </reaction>
</comment>
<dbReference type="InterPro" id="IPR043131">
    <property type="entry name" value="BCAT-like_N"/>
</dbReference>
<accession>B3Q451</accession>
<keyword evidence="14" id="KW-0032">Aminotransferase</keyword>
<dbReference type="SUPFAM" id="SSF56752">
    <property type="entry name" value="D-aminoacid aminotransferase-like PLP-dependent enzymes"/>
    <property type="match status" value="1"/>
</dbReference>
<proteinExistence type="inferred from homology"/>
<comment type="similarity">
    <text evidence="6">Belongs to the class-IV pyridoxal-phosphate-dependent aminotransferase family.</text>
</comment>
<comment type="pathway">
    <text evidence="4">Amino-acid biosynthesis; L-valine biosynthesis; L-valine from pyruvate: step 4/4.</text>
</comment>
<dbReference type="GO" id="GO:0008652">
    <property type="term" value="P:amino acid biosynthetic process"/>
    <property type="evidence" value="ECO:0007669"/>
    <property type="project" value="UniProtKB-ARBA"/>
</dbReference>
<dbReference type="InterPro" id="IPR001544">
    <property type="entry name" value="Aminotrans_IV"/>
</dbReference>
<evidence type="ECO:0000313" key="15">
    <source>
        <dbReference type="Proteomes" id="UP000008817"/>
    </source>
</evidence>
<keyword evidence="10" id="KW-0028">Amino-acid biosynthesis</keyword>
<comment type="catalytic activity">
    <reaction evidence="12">
        <text>L-isoleucine + 2-oxoglutarate = (S)-3-methyl-2-oxopentanoate + L-glutamate</text>
        <dbReference type="Rhea" id="RHEA:24801"/>
        <dbReference type="ChEBI" id="CHEBI:16810"/>
        <dbReference type="ChEBI" id="CHEBI:29985"/>
        <dbReference type="ChEBI" id="CHEBI:35146"/>
        <dbReference type="ChEBI" id="CHEBI:58045"/>
        <dbReference type="EC" id="2.6.1.42"/>
    </reaction>
</comment>
<dbReference type="GO" id="GO:0009082">
    <property type="term" value="P:branched-chain amino acid biosynthetic process"/>
    <property type="evidence" value="ECO:0007669"/>
    <property type="project" value="UniProtKB-KW"/>
</dbReference>